<dbReference type="Proteomes" id="UP000264702">
    <property type="component" value="Unassembled WGS sequence"/>
</dbReference>
<evidence type="ECO:0000256" key="2">
    <source>
        <dbReference type="ARBA" id="ARBA00009773"/>
    </source>
</evidence>
<evidence type="ECO:0000313" key="7">
    <source>
        <dbReference type="EMBL" id="RFU15366.1"/>
    </source>
</evidence>
<keyword evidence="8" id="KW-1185">Reference proteome</keyword>
<evidence type="ECO:0000256" key="4">
    <source>
        <dbReference type="ARBA" id="ARBA00022989"/>
    </source>
</evidence>
<name>A0A372IKB0_9BACT</name>
<feature type="transmembrane region" description="Helical" evidence="6">
    <location>
        <begin position="131"/>
        <end position="159"/>
    </location>
</feature>
<organism evidence="7 8">
    <name type="scientific">Paracidobacterium acidisoli</name>
    <dbReference type="NCBI Taxonomy" id="2303751"/>
    <lineage>
        <taxon>Bacteria</taxon>
        <taxon>Pseudomonadati</taxon>
        <taxon>Acidobacteriota</taxon>
        <taxon>Terriglobia</taxon>
        <taxon>Terriglobales</taxon>
        <taxon>Acidobacteriaceae</taxon>
        <taxon>Paracidobacterium</taxon>
    </lineage>
</organism>
<evidence type="ECO:0000256" key="5">
    <source>
        <dbReference type="ARBA" id="ARBA00023136"/>
    </source>
</evidence>
<keyword evidence="5 6" id="KW-0472">Membrane</keyword>
<sequence>MPSKIIPSKPVFWSDLKAHSRTAGRALFAWSKAVLIEGLCVAVLWLAGLLLLGVPFAPLWAVIGGLMTLIPAWGGVIAVIFPVLAVAFSGHDEYRLGLVLGLYAVIVIVDQLVLQPWLFHRITRVPFWVSLLAPILLGILIPFWGVLLAPPLLAIVYAFRRPKKTPAPKGSVVL</sequence>
<dbReference type="GO" id="GO:0016020">
    <property type="term" value="C:membrane"/>
    <property type="evidence" value="ECO:0007669"/>
    <property type="project" value="UniProtKB-SubCell"/>
</dbReference>
<evidence type="ECO:0000313" key="8">
    <source>
        <dbReference type="Proteomes" id="UP000264702"/>
    </source>
</evidence>
<feature type="transmembrane region" description="Helical" evidence="6">
    <location>
        <begin position="96"/>
        <end position="119"/>
    </location>
</feature>
<evidence type="ECO:0000256" key="1">
    <source>
        <dbReference type="ARBA" id="ARBA00004141"/>
    </source>
</evidence>
<feature type="transmembrane region" description="Helical" evidence="6">
    <location>
        <begin position="34"/>
        <end position="54"/>
    </location>
</feature>
<keyword evidence="3 6" id="KW-0812">Transmembrane</keyword>
<dbReference type="EMBL" id="QVQT01000006">
    <property type="protein sequence ID" value="RFU15366.1"/>
    <property type="molecule type" value="Genomic_DNA"/>
</dbReference>
<dbReference type="InterPro" id="IPR002549">
    <property type="entry name" value="AI-2E-like"/>
</dbReference>
<comment type="caution">
    <text evidence="7">The sequence shown here is derived from an EMBL/GenBank/DDBJ whole genome shotgun (WGS) entry which is preliminary data.</text>
</comment>
<gene>
    <name evidence="7" type="ORF">D0Y96_16985</name>
</gene>
<dbReference type="RefSeq" id="WP_117302277.1">
    <property type="nucleotide sequence ID" value="NZ_QVQT02000006.1"/>
</dbReference>
<comment type="subcellular location">
    <subcellularLocation>
        <location evidence="1">Membrane</location>
        <topology evidence="1">Multi-pass membrane protein</topology>
    </subcellularLocation>
</comment>
<dbReference type="AlphaFoldDB" id="A0A372IKB0"/>
<comment type="similarity">
    <text evidence="2">Belongs to the autoinducer-2 exporter (AI-2E) (TC 2.A.86) family.</text>
</comment>
<feature type="transmembrane region" description="Helical" evidence="6">
    <location>
        <begin position="60"/>
        <end position="84"/>
    </location>
</feature>
<accession>A0A372IKB0</accession>
<keyword evidence="4 6" id="KW-1133">Transmembrane helix</keyword>
<protein>
    <submittedName>
        <fullName evidence="7">AI-2E family transporter</fullName>
    </submittedName>
</protein>
<evidence type="ECO:0000256" key="6">
    <source>
        <dbReference type="SAM" id="Phobius"/>
    </source>
</evidence>
<proteinExistence type="inferred from homology"/>
<reference evidence="7 8" key="1">
    <citation type="submission" date="2018-08" db="EMBL/GenBank/DDBJ databases">
        <title>Acidipila sp. 4G-K13, an acidobacterium isolated from forest soil.</title>
        <authorList>
            <person name="Gao Z.-H."/>
            <person name="Qiu L.-H."/>
        </authorList>
    </citation>
    <scope>NUCLEOTIDE SEQUENCE [LARGE SCALE GENOMIC DNA]</scope>
    <source>
        <strain evidence="7 8">4G-K13</strain>
    </source>
</reference>
<evidence type="ECO:0000256" key="3">
    <source>
        <dbReference type="ARBA" id="ARBA00022692"/>
    </source>
</evidence>
<dbReference type="OrthoDB" id="117421at2"/>
<dbReference type="Pfam" id="PF01594">
    <property type="entry name" value="AI-2E_transport"/>
    <property type="match status" value="1"/>
</dbReference>